<sequence>MDRAKRQRFHEECGAKLGRAHSEHGLPIFPAEADRVQKSRQPEIAPIAPSPPTQIKKNTLPNITNTQIMAENCAKCRKSSDAPLFAGWCQKCVRSMRGPSTSGLDKHRTSLQETSSSSTSRPAPSKRSTSASTSRTETASIEHFCSAVTAKRKKPNADPYPKKKPTQTPSKDGKSLKAVKAPSAAEAKFSPSPNMRFIECGLTIYRGRKCAGEPLTFNKAKTFIDTLPRHPEECLSLVRGKSRLPDLQALTFVIHKSTEKKPVQIDLVYHHPCEESDDKIDDNSPSDSTQVASKKAACKRGATQQSRGSSPDMITEVPTKKAASSRPKPRKVASQHLPDDFSSDSIKVHTTKQASARQKRQRVPSDHETTESDEIESWGKRAEMEPDAWALGGIAGTFPARGETSLSRMIQHLGRSLPTSIDINTDGWINAFRLVFKTQEVDPTYDASSREQFSWLEAHALPIILRVAHDDGSMTLVEYVAKTRYKEPPHKITSHAADALMYKASGLLLDEFKNTLSQCSGLDGVYKKKVQEIAIVRHAVVVTGDVDYPKKVYFVEVALMGPYVKYSSNINFVIPEDQQGVDHKTACLMNAFIHWTWINSNGQSLICDLQGVGSILTDPQIIDKDDK</sequence>
<evidence type="ECO:0000313" key="1">
    <source>
        <dbReference type="EMBL" id="KAI7950004.1"/>
    </source>
</evidence>
<protein>
    <submittedName>
        <fullName evidence="1">Uncharacterized protein</fullName>
    </submittedName>
</protein>
<reference evidence="2" key="2">
    <citation type="journal article" date="2018" name="Mol. Plant Microbe Interact.">
        <title>Genome sequence resources for the wheat stripe rust pathogen (Puccinia striiformis f. sp. tritici) and the barley stripe rust pathogen (Puccinia striiformis f. sp. hordei).</title>
        <authorList>
            <person name="Xia C."/>
            <person name="Wang M."/>
            <person name="Yin C."/>
            <person name="Cornejo O.E."/>
            <person name="Hulbert S.H."/>
            <person name="Chen X."/>
        </authorList>
    </citation>
    <scope>NUCLEOTIDE SEQUENCE [LARGE SCALE GENOMIC DNA]</scope>
    <source>
        <strain evidence="2">93-210</strain>
    </source>
</reference>
<keyword evidence="2" id="KW-1185">Reference proteome</keyword>
<gene>
    <name evidence="1" type="ORF">MJO28_008825</name>
</gene>
<dbReference type="EMBL" id="CM045872">
    <property type="protein sequence ID" value="KAI7950004.1"/>
    <property type="molecule type" value="Genomic_DNA"/>
</dbReference>
<comment type="caution">
    <text evidence="1">The sequence shown here is derived from an EMBL/GenBank/DDBJ whole genome shotgun (WGS) entry which is preliminary data.</text>
</comment>
<name>A0ACC0EC11_9BASI</name>
<dbReference type="Proteomes" id="UP001060170">
    <property type="component" value="Chromosome 8"/>
</dbReference>
<proteinExistence type="predicted"/>
<reference evidence="2" key="1">
    <citation type="journal article" date="2018" name="BMC Genomics">
        <title>Genomic insights into host adaptation between the wheat stripe rust pathogen (Puccinia striiformis f. sp. tritici) and the barley stripe rust pathogen (Puccinia striiformis f. sp. hordei).</title>
        <authorList>
            <person name="Xia C."/>
            <person name="Wang M."/>
            <person name="Yin C."/>
            <person name="Cornejo O.E."/>
            <person name="Hulbert S.H."/>
            <person name="Chen X."/>
        </authorList>
    </citation>
    <scope>NUCLEOTIDE SEQUENCE [LARGE SCALE GENOMIC DNA]</scope>
    <source>
        <strain evidence="2">93-210</strain>
    </source>
</reference>
<evidence type="ECO:0000313" key="2">
    <source>
        <dbReference type="Proteomes" id="UP001060170"/>
    </source>
</evidence>
<reference evidence="1 2" key="3">
    <citation type="journal article" date="2022" name="Microbiol. Spectr.">
        <title>Folding features and dynamics of 3D genome architecture in plant fungal pathogens.</title>
        <authorList>
            <person name="Xia C."/>
        </authorList>
    </citation>
    <scope>NUCLEOTIDE SEQUENCE [LARGE SCALE GENOMIC DNA]</scope>
    <source>
        <strain evidence="1 2">93-210</strain>
    </source>
</reference>
<organism evidence="1 2">
    <name type="scientific">Puccinia striiformis f. sp. tritici</name>
    <dbReference type="NCBI Taxonomy" id="168172"/>
    <lineage>
        <taxon>Eukaryota</taxon>
        <taxon>Fungi</taxon>
        <taxon>Dikarya</taxon>
        <taxon>Basidiomycota</taxon>
        <taxon>Pucciniomycotina</taxon>
        <taxon>Pucciniomycetes</taxon>
        <taxon>Pucciniales</taxon>
        <taxon>Pucciniaceae</taxon>
        <taxon>Puccinia</taxon>
    </lineage>
</organism>
<accession>A0ACC0EC11</accession>